<dbReference type="GeneID" id="63799591"/>
<organism evidence="3 4">
    <name type="scientific">Talaromyces amestolkiae</name>
    <dbReference type="NCBI Taxonomy" id="1196081"/>
    <lineage>
        <taxon>Eukaryota</taxon>
        <taxon>Fungi</taxon>
        <taxon>Dikarya</taxon>
        <taxon>Ascomycota</taxon>
        <taxon>Pezizomycotina</taxon>
        <taxon>Eurotiomycetes</taxon>
        <taxon>Eurotiomycetidae</taxon>
        <taxon>Eurotiales</taxon>
        <taxon>Trichocomaceae</taxon>
        <taxon>Talaromyces</taxon>
        <taxon>Talaromyces sect. Talaromyces</taxon>
    </lineage>
</organism>
<dbReference type="AlphaFoldDB" id="A0A364LEX0"/>
<dbReference type="OrthoDB" id="10356909at2759"/>
<evidence type="ECO:0000256" key="2">
    <source>
        <dbReference type="SAM" id="SignalP"/>
    </source>
</evidence>
<dbReference type="Proteomes" id="UP000249363">
    <property type="component" value="Unassembled WGS sequence"/>
</dbReference>
<sequence>MKVHTLLSLFVTASLGSVTLARPISPRDELATGGDASVDTIATRGSWGKREEDGDASVDTIATRGSWGK</sequence>
<accession>A0A364LEX0</accession>
<feature type="signal peptide" evidence="2">
    <location>
        <begin position="1"/>
        <end position="21"/>
    </location>
</feature>
<proteinExistence type="predicted"/>
<dbReference type="EMBL" id="MIKG01000045">
    <property type="protein sequence ID" value="RAO74365.1"/>
    <property type="molecule type" value="Genomic_DNA"/>
</dbReference>
<feature type="region of interest" description="Disordered" evidence="1">
    <location>
        <begin position="42"/>
        <end position="69"/>
    </location>
</feature>
<evidence type="ECO:0000256" key="1">
    <source>
        <dbReference type="SAM" id="MobiDB-lite"/>
    </source>
</evidence>
<evidence type="ECO:0000313" key="3">
    <source>
        <dbReference type="EMBL" id="RAO74365.1"/>
    </source>
</evidence>
<reference evidence="3 4" key="1">
    <citation type="journal article" date="2017" name="Biotechnol. Biofuels">
        <title>Differential beta-glucosidase expression as a function of carbon source availability in Talaromyces amestolkiae: a genomic and proteomic approach.</title>
        <authorList>
            <person name="de Eugenio L.I."/>
            <person name="Mendez-Liter J.A."/>
            <person name="Nieto-Dominguez M."/>
            <person name="Alonso L."/>
            <person name="Gil-Munoz J."/>
            <person name="Barriuso J."/>
            <person name="Prieto A."/>
            <person name="Martinez M.J."/>
        </authorList>
    </citation>
    <scope>NUCLEOTIDE SEQUENCE [LARGE SCALE GENOMIC DNA]</scope>
    <source>
        <strain evidence="3 4">CIB</strain>
    </source>
</reference>
<feature type="chain" id="PRO_5016644551" evidence="2">
    <location>
        <begin position="22"/>
        <end position="69"/>
    </location>
</feature>
<protein>
    <submittedName>
        <fullName evidence="3">Uncharacterized protein</fullName>
    </submittedName>
</protein>
<gene>
    <name evidence="3" type="ORF">BHQ10_010377</name>
</gene>
<dbReference type="RefSeq" id="XP_040738879.1">
    <property type="nucleotide sequence ID" value="XM_040873000.1"/>
</dbReference>
<keyword evidence="2" id="KW-0732">Signal</keyword>
<name>A0A364LEX0_TALAM</name>
<comment type="caution">
    <text evidence="3">The sequence shown here is derived from an EMBL/GenBank/DDBJ whole genome shotgun (WGS) entry which is preliminary data.</text>
</comment>
<keyword evidence="4" id="KW-1185">Reference proteome</keyword>
<evidence type="ECO:0000313" key="4">
    <source>
        <dbReference type="Proteomes" id="UP000249363"/>
    </source>
</evidence>